<organism evidence="2 3">
    <name type="scientific">Babesia caballi</name>
    <dbReference type="NCBI Taxonomy" id="5871"/>
    <lineage>
        <taxon>Eukaryota</taxon>
        <taxon>Sar</taxon>
        <taxon>Alveolata</taxon>
        <taxon>Apicomplexa</taxon>
        <taxon>Aconoidasida</taxon>
        <taxon>Piroplasmida</taxon>
        <taxon>Babesiidae</taxon>
        <taxon>Babesia</taxon>
    </lineage>
</organism>
<feature type="transmembrane region" description="Helical" evidence="1">
    <location>
        <begin position="1037"/>
        <end position="1060"/>
    </location>
</feature>
<gene>
    <name evidence="2" type="ORF">BcabD6B2_53730</name>
</gene>
<sequence length="1101" mass="120654">MLHVPLSTPVDPSSYCPSNLKEAIDWILRVTGKDGQGQNSQGEQAIKALTGEVTKLLSDLRDSASGLGVEFEKVIQALNSNSGTNGLIGKLAEGLQQFIGYDGQNFGSNSNQTGQITGAGIAPSNMATHRLCDATIALTIGVLEGCKRHNEFQKKSYVEHLKKINHVIEILYSAYGRGVAGLKSITPNLSGILHSFKGSVQDVNDLCNKLGEHLYQHLILGTQYTGFNVTPYLNAVVGAVNEMVKGKPPGGSVSVEDLKGKLAELVNQVKMQSSGKYDPTRAADEETVSDTLTKIQSDVKKLKDSDPTSHTLVSALISGTKSFMRELWKGNYVSYYEPPAMWQGSDQEKCAKIFLSCIPLIYHGLTHLSWRCSNNNSWSTLQFNGFGGRGGTLNHFMVGAGYTEYTKLSSSEGGNVMAAVASRLPEFHNVDSPTRNSYTEYLKALQDRFNRTLTSAVVATLQDQTMPALFFAAQAYFQHARLSKTGDSKSPTTIRDILYWMAGLPFSPGYSELEKYVGALVPEGGLYVANSETKIRGDIITAADMKGYLLTSCLSIPGLLGVIQGSSGSEKEPWLHTLLSNGSNFKYPSGSEVFKLLCDYTYAVQFQLCFLYNQCRSGYDEGFGWRDCNYGSEATTNSNTPMTSFICHADCKEKHSGSGECKHEVNRTKCGQNGSPSPLQAFLTDNLKGFSLTTRTNNIQYAEGHMKEHPPGALCHIPMGFTASTIKAGRNPVYHIYVVLEGICGGAASPLRQLYENLTCLTKRLPRSLSDWFGFYWYLVGTWDRGSGQSRLSVKHAIESTAEGVIGSYCGAMTQLIDVIHGLVRHCHNAQGSYTIEHTPPHSPQPSTFGGQHTCSTAPFDLWSVSNGVHKSRTPDCNKSTANCGGYLSPLTLTESSAFAPSFAQTYLSWIVYLPDEFRILLEWLCEGFKNIVCNDCVLTSTGQKCDSHLAGQHGASASICRCPSVVQCVGVYGLLYEHGFRFTSAYSLNGENAGKKNETKRSCDKLLTLLSNILSEHAFLRSLPEVMETFIFQIRFPFLATIVSLWCISFIILLQSFVVRLDILHFRSHVRLPSSHIIPPVSLLTSGKTSPIKKLMYYLP</sequence>
<dbReference type="EMBL" id="BPLF01000005">
    <property type="protein sequence ID" value="GIX65938.1"/>
    <property type="molecule type" value="Genomic_DNA"/>
</dbReference>
<comment type="caution">
    <text evidence="2">The sequence shown here is derived from an EMBL/GenBank/DDBJ whole genome shotgun (WGS) entry which is preliminary data.</text>
</comment>
<accession>A0AAV4M0K7</accession>
<evidence type="ECO:0000256" key="1">
    <source>
        <dbReference type="SAM" id="Phobius"/>
    </source>
</evidence>
<keyword evidence="1" id="KW-0812">Transmembrane</keyword>
<evidence type="ECO:0008006" key="4">
    <source>
        <dbReference type="Google" id="ProtNLM"/>
    </source>
</evidence>
<evidence type="ECO:0000313" key="3">
    <source>
        <dbReference type="Proteomes" id="UP001497744"/>
    </source>
</evidence>
<reference evidence="2 3" key="1">
    <citation type="submission" date="2021-06" db="EMBL/GenBank/DDBJ databases">
        <title>Genome sequence of Babesia caballi.</title>
        <authorList>
            <person name="Yamagishi J."/>
            <person name="Kidaka T."/>
            <person name="Ochi A."/>
        </authorList>
    </citation>
    <scope>NUCLEOTIDE SEQUENCE [LARGE SCALE GENOMIC DNA]</scope>
    <source>
        <strain evidence="2">USDA-D6B2</strain>
    </source>
</reference>
<dbReference type="Proteomes" id="UP001497744">
    <property type="component" value="Unassembled WGS sequence"/>
</dbReference>
<proteinExistence type="predicted"/>
<evidence type="ECO:0000313" key="2">
    <source>
        <dbReference type="EMBL" id="GIX65938.1"/>
    </source>
</evidence>
<keyword evidence="1" id="KW-0472">Membrane</keyword>
<dbReference type="RefSeq" id="XP_067718007.1">
    <property type="nucleotide sequence ID" value="XM_067861906.1"/>
</dbReference>
<dbReference type="GeneID" id="94197419"/>
<dbReference type="Pfam" id="PF12785">
    <property type="entry name" value="VESA1_N"/>
    <property type="match status" value="1"/>
</dbReference>
<keyword evidence="1" id="KW-1133">Transmembrane helix</keyword>
<dbReference type="InterPro" id="IPR024751">
    <property type="entry name" value="VESA1"/>
</dbReference>
<protein>
    <recommendedName>
        <fullName evidence="4">Variant erythrocyte surface antigen-1, beta subunit</fullName>
    </recommendedName>
</protein>
<keyword evidence="3" id="KW-1185">Reference proteome</keyword>
<dbReference type="AlphaFoldDB" id="A0AAV4M0K7"/>
<name>A0AAV4M0K7_BABCB</name>